<dbReference type="PROSITE" id="PS51257">
    <property type="entry name" value="PROKAR_LIPOPROTEIN"/>
    <property type="match status" value="1"/>
</dbReference>
<comment type="caution">
    <text evidence="5">The sequence shown here is derived from an EMBL/GenBank/DDBJ whole genome shotgun (WGS) entry which is preliminary data.</text>
</comment>
<dbReference type="NCBIfam" id="TIGR02917">
    <property type="entry name" value="PEP_TPR_lipo"/>
    <property type="match status" value="1"/>
</dbReference>
<dbReference type="Pfam" id="PF07719">
    <property type="entry name" value="TPR_2"/>
    <property type="match status" value="1"/>
</dbReference>
<evidence type="ECO:0000256" key="2">
    <source>
        <dbReference type="ARBA" id="ARBA00022803"/>
    </source>
</evidence>
<gene>
    <name evidence="5" type="primary">prsT</name>
    <name evidence="5" type="ORF">FHP08_07595</name>
</gene>
<keyword evidence="4" id="KW-0732">Signal</keyword>
<keyword evidence="1" id="KW-0677">Repeat</keyword>
<protein>
    <submittedName>
        <fullName evidence="5">PEP-CTERM system TPR-repeat protein PrsT</fullName>
    </submittedName>
</protein>
<dbReference type="PANTHER" id="PTHR12558">
    <property type="entry name" value="CELL DIVISION CYCLE 16,23,27"/>
    <property type="match status" value="1"/>
</dbReference>
<organism evidence="5 6">
    <name type="scientific">Zeimonas arvi</name>
    <dbReference type="NCBI Taxonomy" id="2498847"/>
    <lineage>
        <taxon>Bacteria</taxon>
        <taxon>Pseudomonadati</taxon>
        <taxon>Pseudomonadota</taxon>
        <taxon>Betaproteobacteria</taxon>
        <taxon>Burkholderiales</taxon>
        <taxon>Burkholderiaceae</taxon>
        <taxon>Zeimonas</taxon>
    </lineage>
</organism>
<evidence type="ECO:0000313" key="5">
    <source>
        <dbReference type="EMBL" id="TXL65937.1"/>
    </source>
</evidence>
<dbReference type="SUPFAM" id="SSF48452">
    <property type="entry name" value="TPR-like"/>
    <property type="match status" value="4"/>
</dbReference>
<dbReference type="EMBL" id="VDUY01000003">
    <property type="protein sequence ID" value="TXL65937.1"/>
    <property type="molecule type" value="Genomic_DNA"/>
</dbReference>
<dbReference type="Gene3D" id="1.25.40.10">
    <property type="entry name" value="Tetratricopeptide repeat domain"/>
    <property type="match status" value="3"/>
</dbReference>
<feature type="chain" id="PRO_5023038346" evidence="4">
    <location>
        <begin position="36"/>
        <end position="933"/>
    </location>
</feature>
<dbReference type="InterPro" id="IPR013105">
    <property type="entry name" value="TPR_2"/>
</dbReference>
<dbReference type="InterPro" id="IPR011990">
    <property type="entry name" value="TPR-like_helical_dom_sf"/>
</dbReference>
<accession>A0A5C8NXC4</accession>
<evidence type="ECO:0000313" key="6">
    <source>
        <dbReference type="Proteomes" id="UP000321548"/>
    </source>
</evidence>
<evidence type="ECO:0000256" key="4">
    <source>
        <dbReference type="SAM" id="SignalP"/>
    </source>
</evidence>
<reference evidence="5 6" key="1">
    <citation type="submission" date="2019-06" db="EMBL/GenBank/DDBJ databases">
        <title>Quisquiliibacterium sp. nov., isolated from a maize field.</title>
        <authorList>
            <person name="Lin S.-Y."/>
            <person name="Tsai C.-F."/>
            <person name="Young C.-C."/>
        </authorList>
    </citation>
    <scope>NUCLEOTIDE SEQUENCE [LARGE SCALE GENOMIC DNA]</scope>
    <source>
        <strain evidence="5 6">CC-CFT501</strain>
    </source>
</reference>
<keyword evidence="6" id="KW-1185">Reference proteome</keyword>
<dbReference type="PROSITE" id="PS50005">
    <property type="entry name" value="TPR"/>
    <property type="match status" value="3"/>
</dbReference>
<feature type="repeat" description="TPR" evidence="3">
    <location>
        <begin position="73"/>
        <end position="106"/>
    </location>
</feature>
<dbReference type="InterPro" id="IPR019734">
    <property type="entry name" value="TPR_rpt"/>
</dbReference>
<dbReference type="RefSeq" id="WP_147703852.1">
    <property type="nucleotide sequence ID" value="NZ_VDUY01000003.1"/>
</dbReference>
<dbReference type="Pfam" id="PF13432">
    <property type="entry name" value="TPR_16"/>
    <property type="match status" value="2"/>
</dbReference>
<dbReference type="InterPro" id="IPR014266">
    <property type="entry name" value="PEP-CTERM_TPR_PrsT"/>
</dbReference>
<dbReference type="PANTHER" id="PTHR12558:SF13">
    <property type="entry name" value="CELL DIVISION CYCLE PROTEIN 27 HOMOLOG"/>
    <property type="match status" value="1"/>
</dbReference>
<evidence type="ECO:0000256" key="1">
    <source>
        <dbReference type="ARBA" id="ARBA00022737"/>
    </source>
</evidence>
<dbReference type="OrthoDB" id="101857at2"/>
<dbReference type="Pfam" id="PF14559">
    <property type="entry name" value="TPR_19"/>
    <property type="match status" value="4"/>
</dbReference>
<evidence type="ECO:0000256" key="3">
    <source>
        <dbReference type="PROSITE-ProRule" id="PRU00339"/>
    </source>
</evidence>
<feature type="repeat" description="TPR" evidence="3">
    <location>
        <begin position="379"/>
        <end position="412"/>
    </location>
</feature>
<feature type="repeat" description="TPR" evidence="3">
    <location>
        <begin position="142"/>
        <end position="175"/>
    </location>
</feature>
<dbReference type="SMART" id="SM00028">
    <property type="entry name" value="TPR"/>
    <property type="match status" value="12"/>
</dbReference>
<sequence>MTRANKTPGTRTRPARILVVTLATAAALTSITACAGKDSPEALLDKARQSLSANEPRTAEIHLKNLLQETDNAEARYLLAEIYRRSGDLPSAEKEYRRALDLGFDRKRVLPPLMDVLLATNQSQKVLDLSHDLKIEDPAARAEALALAGQALMRLNKPDEARRTFEEALAAQPENLTAQVGMARLVAATDRPAARARIDALLQKQPDSVEALSLRADLDIADGRVEPARETLRGLAERTPRDPAVHAKLVSLALDANDLEGARKHHEGLAKAAPNGPVTHYLKAMIELRSGQPTAARDAVTEALRLAPEYLPAVALAAGLHLQLGELEQAERHARMLVERAPQTTQGHRLLAATYLRMNAPDRALEVARRPLDRGAKDPMLMSIAGEAALKTNDPAAAAKYFEEARKLDPKDARKLTGLAMAHMASGNRERGIDELEAAVELDSSSLQADIALVMAHLRERKFDQALKAVAGMEKKAPKSPVPAGMRGGVLAAKGDTAGARKAFDEALKRDPKYFPATANLANLDLRDGKLDDARKRYEALLAADPKNAQAHIALAQLAVRRGAPRAEVLALLQKGRDANPGVALPVIATARYMLDTNTPNEAVPMLQQAVNADPENPQLLDTLATALMRSGQRAQAIATWERLLRAQPNAWAAHLRIGEAQRADKNNDAALASFRKAEQAAPDALEPKLAAAALLFDMGRKDEARKIAAELKKNERQQVAGLLLEGDLAAADRNWGPAIESYRKAFAQQKALPVGTKLIRALHAAKRGNEADTVLRDWVRAEPDNLPLRLLAGETEVTLKRWKPAYDHYAVVIAKEPRNALALNNAAWALHELKDPRAEELARRAYEAAPKSAAVLDTYGVILSAKGDPKAVQVMRDAVAAAPTAPQIRLHYAEALAKAGDKASAKVEVQTVLKAVSEGPVAEQAKALEAKL</sequence>
<feature type="signal peptide" evidence="4">
    <location>
        <begin position="1"/>
        <end position="35"/>
    </location>
</feature>
<keyword evidence="2 3" id="KW-0802">TPR repeat</keyword>
<dbReference type="Proteomes" id="UP000321548">
    <property type="component" value="Unassembled WGS sequence"/>
</dbReference>
<proteinExistence type="predicted"/>
<name>A0A5C8NXC4_9BURK</name>
<dbReference type="AlphaFoldDB" id="A0A5C8NXC4"/>